<organism evidence="2 3">
    <name type="scientific">Melanomma pulvis-pyrius CBS 109.77</name>
    <dbReference type="NCBI Taxonomy" id="1314802"/>
    <lineage>
        <taxon>Eukaryota</taxon>
        <taxon>Fungi</taxon>
        <taxon>Dikarya</taxon>
        <taxon>Ascomycota</taxon>
        <taxon>Pezizomycotina</taxon>
        <taxon>Dothideomycetes</taxon>
        <taxon>Pleosporomycetidae</taxon>
        <taxon>Pleosporales</taxon>
        <taxon>Melanommataceae</taxon>
        <taxon>Melanomma</taxon>
    </lineage>
</organism>
<dbReference type="EMBL" id="MU002222">
    <property type="protein sequence ID" value="KAF2788373.1"/>
    <property type="molecule type" value="Genomic_DNA"/>
</dbReference>
<feature type="coiled-coil region" evidence="1">
    <location>
        <begin position="473"/>
        <end position="500"/>
    </location>
</feature>
<evidence type="ECO:0000256" key="1">
    <source>
        <dbReference type="SAM" id="Coils"/>
    </source>
</evidence>
<evidence type="ECO:0008006" key="4">
    <source>
        <dbReference type="Google" id="ProtNLM"/>
    </source>
</evidence>
<reference evidence="2" key="1">
    <citation type="journal article" date="2020" name="Stud. Mycol.">
        <title>101 Dothideomycetes genomes: a test case for predicting lifestyles and emergence of pathogens.</title>
        <authorList>
            <person name="Haridas S."/>
            <person name="Albert R."/>
            <person name="Binder M."/>
            <person name="Bloem J."/>
            <person name="Labutti K."/>
            <person name="Salamov A."/>
            <person name="Andreopoulos B."/>
            <person name="Baker S."/>
            <person name="Barry K."/>
            <person name="Bills G."/>
            <person name="Bluhm B."/>
            <person name="Cannon C."/>
            <person name="Castanera R."/>
            <person name="Culley D."/>
            <person name="Daum C."/>
            <person name="Ezra D."/>
            <person name="Gonzalez J."/>
            <person name="Henrissat B."/>
            <person name="Kuo A."/>
            <person name="Liang C."/>
            <person name="Lipzen A."/>
            <person name="Lutzoni F."/>
            <person name="Magnuson J."/>
            <person name="Mondo S."/>
            <person name="Nolan M."/>
            <person name="Ohm R."/>
            <person name="Pangilinan J."/>
            <person name="Park H.-J."/>
            <person name="Ramirez L."/>
            <person name="Alfaro M."/>
            <person name="Sun H."/>
            <person name="Tritt A."/>
            <person name="Yoshinaga Y."/>
            <person name="Zwiers L.-H."/>
            <person name="Turgeon B."/>
            <person name="Goodwin S."/>
            <person name="Spatafora J."/>
            <person name="Crous P."/>
            <person name="Grigoriev I."/>
        </authorList>
    </citation>
    <scope>NUCLEOTIDE SEQUENCE</scope>
    <source>
        <strain evidence="2">CBS 109.77</strain>
    </source>
</reference>
<dbReference type="OrthoDB" id="5314201at2759"/>
<proteinExistence type="predicted"/>
<evidence type="ECO:0000313" key="3">
    <source>
        <dbReference type="Proteomes" id="UP000799757"/>
    </source>
</evidence>
<dbReference type="Proteomes" id="UP000799757">
    <property type="component" value="Unassembled WGS sequence"/>
</dbReference>
<keyword evidence="3" id="KW-1185">Reference proteome</keyword>
<keyword evidence="1" id="KW-0175">Coiled coil</keyword>
<protein>
    <recommendedName>
        <fullName evidence="4">HAUS augmin-like complex subunit 3 N-terminal domain-containing protein</fullName>
    </recommendedName>
</protein>
<dbReference type="AlphaFoldDB" id="A0A6A6WWS4"/>
<feature type="coiled-coil region" evidence="1">
    <location>
        <begin position="255"/>
        <end position="282"/>
    </location>
</feature>
<evidence type="ECO:0000313" key="2">
    <source>
        <dbReference type="EMBL" id="KAF2788373.1"/>
    </source>
</evidence>
<accession>A0A6A6WWS4</accession>
<gene>
    <name evidence="2" type="ORF">K505DRAFT_286256</name>
</gene>
<name>A0A6A6WWS4_9PLEO</name>
<sequence length="518" mass="58306">MAEEEAAAHHLLNVLEERDLNVDLDKVLAVFEDGNTKRDAAEWVNEYLNSDTLLTKEEWELYQTLRKKGVLHQYENNDEPVRPILDHELSSAIDSLQNSTAAIEKQCEVLEAQRDALMALKALDQPNLSVEHMRNERRRRENQEKARLDITIDDISISINEQLTDTQRDLDAERSTLNSYLAERLASDDQILSKVPGIVSQIVSEPEVNEDENSIDQWCQAIISFRTAEVKAKVDAAYLSSLANSSPDDLPEGSEEDLRERKAALQAELETLHSEIASVAEMVVEHELRKPMTDIKERKDRERTVTRSAWLNYVLSTLEYMGKRLDTVTSHTKSVDGFQQALAHVNAAAAQRMLDPNAEALTPSRKRTTSGPKSALFGIKLKPTKALDLPPALQDALRHAGISFSQDSVEGLQASVIKTQLEREKKLEGHYVSASSSTHERLAERFGKADVDLRAILDALYSHTPFSQIHLTSLELEEQLKDMERELADSDHKLLNAETNQLSLSDPKVRAFVAKYGK</sequence>